<evidence type="ECO:0000313" key="3">
    <source>
        <dbReference type="Proteomes" id="UP000014680"/>
    </source>
</evidence>
<accession>A0A0A1TUM7</accession>
<feature type="non-terminal residue" evidence="2">
    <location>
        <position position="1"/>
    </location>
</feature>
<dbReference type="KEGG" id="eiv:EIN_470090"/>
<feature type="coiled-coil region" evidence="1">
    <location>
        <begin position="138"/>
        <end position="165"/>
    </location>
</feature>
<gene>
    <name evidence="2" type="ORF">EIN_470090</name>
</gene>
<reference evidence="2 3" key="1">
    <citation type="submission" date="2012-10" db="EMBL/GenBank/DDBJ databases">
        <authorList>
            <person name="Zafar N."/>
            <person name="Inman J."/>
            <person name="Hall N."/>
            <person name="Lorenzi H."/>
            <person name="Caler E."/>
        </authorList>
    </citation>
    <scope>NUCLEOTIDE SEQUENCE [LARGE SCALE GENOMIC DNA]</scope>
    <source>
        <strain evidence="2 3">IP1</strain>
    </source>
</reference>
<evidence type="ECO:0000313" key="2">
    <source>
        <dbReference type="EMBL" id="ELP83775.1"/>
    </source>
</evidence>
<dbReference type="Proteomes" id="UP000014680">
    <property type="component" value="Unassembled WGS sequence"/>
</dbReference>
<keyword evidence="1" id="KW-0175">Coiled coil</keyword>
<name>A0A0A1TUM7_ENTIV</name>
<protein>
    <submittedName>
        <fullName evidence="2">Uncharacterized protein</fullName>
    </submittedName>
</protein>
<dbReference type="VEuPathDB" id="AmoebaDB:EIN_470090"/>
<dbReference type="RefSeq" id="XP_004183121.1">
    <property type="nucleotide sequence ID" value="XM_004183073.1"/>
</dbReference>
<keyword evidence="3" id="KW-1185">Reference proteome</keyword>
<sequence length="1127" mass="131219">VDVFLEEENTESWRVDAFKVSVVSNSSKPDGKTRDILNEQNDILENYMKTTKLVYFTRINLYNIEGQKTVLAKKLKECSTIRAKIPKNWEKVSVLSESELASRIRIIQNGVELNENTKTITSNEVILKIGDEAKRSGLSFKKEGLKELNNTHKKLEEKLIKTILKNSESVAFSGWNLYASLFDFINEETNLVQAMGTLCSGEYNTKSVENSIFSSLVFLYKNIEEEDVFSSVDLAFWKFLEYVFVLLRNEVIEVFVKNILVEQFAKVMWGVFRQNKELRTNANLDKYTEKENSEFIEELLKTWREDDKAPTITMHCTVCLFESILFIGLINGKCENRFNSSFIELLNSMKTREDCDDFLEILEWYNESENLQGTSEVMEQLYSDCFEYDKKAKGFGYYFMMSRIIPKCFQLKGLKCAEKMKEFCEREVDKVIHLINTNSKIDEIDNLDGTLEVCLAIIKSQHFDNGKNIFLEKDFPVFFVKLLEVYLFPILVVKDGNETFPRCKTENSRQLCFDFVLELAKIGDLGNFLVTWTSRYISFFAKKEFKFCTPSLVGNKVVIDALLIFSGVVSPQFMTKTTDGDLKIILREIQTILSKIQNEQECEISTKNLENMLEKYDEKCSDHLHIIKTVFGLLRQIGWDDGLVLEDQTLDDIFDHTENQRAKYVVVSSNRILQFKEKIDIFNSQNKDYEYILNGEIGESTWFKLGTEWFKTSPLVSSERVTVEKVRDFGKKYERSEKSFENLSHLDTSELSQTPQIFLYKMSPKCAVIPQRFSSFHNEIFLFSRSFQDFAFSVAKTSTLSLSIKFSLFYMQTVLFRNPNLPNYEAWAAYFDEIYDKVTFCSDWIFHYFTPEVLTLFFSRNYQISNVIFKMLKKVLSDKMAERSDYDYERLSEIATFAERCIVSVEKSPRESIVDLFEFFAVNSFKEMEFVVLKKNIFWRIVKILKNGGMKYINDKTAAALLRCFYTLYVNSDVNDNAKKSNKQLVKLSSDDFMDDVEFLYAISKYEVSTLFLEEFVRITFLGKPERIVNFLTFFTQNVGEISTSQFLFLKYLFKVNERFEGEMAKIMVKPVKSLIAKCENVGEVVSLLNNVIVLSEISQSVFMYLKGISKFVNEKISNYGIKIAFL</sequence>
<dbReference type="AlphaFoldDB" id="A0A0A1TUM7"/>
<organism evidence="2 3">
    <name type="scientific">Entamoeba invadens IP1</name>
    <dbReference type="NCBI Taxonomy" id="370355"/>
    <lineage>
        <taxon>Eukaryota</taxon>
        <taxon>Amoebozoa</taxon>
        <taxon>Evosea</taxon>
        <taxon>Archamoebae</taxon>
        <taxon>Mastigamoebida</taxon>
        <taxon>Entamoebidae</taxon>
        <taxon>Entamoeba</taxon>
    </lineage>
</organism>
<proteinExistence type="predicted"/>
<dbReference type="EMBL" id="KB207240">
    <property type="protein sequence ID" value="ELP83775.1"/>
    <property type="molecule type" value="Genomic_DNA"/>
</dbReference>
<evidence type="ECO:0000256" key="1">
    <source>
        <dbReference type="SAM" id="Coils"/>
    </source>
</evidence>
<dbReference type="GeneID" id="14882696"/>